<dbReference type="InterPro" id="IPR006860">
    <property type="entry name" value="FecR"/>
</dbReference>
<dbReference type="PIRSF" id="PIRSF029644">
    <property type="entry name" value="UCP029644"/>
    <property type="match status" value="1"/>
</dbReference>
<evidence type="ECO:0000313" key="2">
    <source>
        <dbReference type="Proteomes" id="UP000061569"/>
    </source>
</evidence>
<proteinExistence type="predicted"/>
<dbReference type="EMBL" id="CP013140">
    <property type="protein sequence ID" value="ALN58802.1"/>
    <property type="molecule type" value="Genomic_DNA"/>
</dbReference>
<dbReference type="Pfam" id="PF01476">
    <property type="entry name" value="LysM"/>
    <property type="match status" value="1"/>
</dbReference>
<dbReference type="InterPro" id="IPR018392">
    <property type="entry name" value="LysM"/>
</dbReference>
<dbReference type="SUPFAM" id="SSF54106">
    <property type="entry name" value="LysM domain"/>
    <property type="match status" value="1"/>
</dbReference>
<dbReference type="PATRIC" id="fig|69.6.peg.3405"/>
<dbReference type="AlphaFoldDB" id="A0A0S2DJY9"/>
<dbReference type="OrthoDB" id="9813091at2"/>
<dbReference type="CDD" id="cd00118">
    <property type="entry name" value="LysM"/>
    <property type="match status" value="1"/>
</dbReference>
<dbReference type="PANTHER" id="PTHR38731">
    <property type="entry name" value="LIPL45-RELATED LIPOPROTEIN-RELATED"/>
    <property type="match status" value="1"/>
</dbReference>
<dbReference type="PROSITE" id="PS51782">
    <property type="entry name" value="LYSM"/>
    <property type="match status" value="1"/>
</dbReference>
<dbReference type="InterPro" id="IPR013783">
    <property type="entry name" value="Ig-like_fold"/>
</dbReference>
<gene>
    <name evidence="1" type="ORF">GLE_3457</name>
</gene>
<dbReference type="SMART" id="SM00257">
    <property type="entry name" value="LysM"/>
    <property type="match status" value="1"/>
</dbReference>
<protein>
    <submittedName>
        <fullName evidence="1">Peptidoglycan-binding LysM</fullName>
    </submittedName>
</protein>
<name>A0A0S2DJY9_LYSEN</name>
<evidence type="ECO:0000313" key="1">
    <source>
        <dbReference type="EMBL" id="ALN58802.1"/>
    </source>
</evidence>
<reference evidence="1 2" key="1">
    <citation type="submission" date="2015-11" db="EMBL/GenBank/DDBJ databases">
        <title>Genome sequences of Lysobacter enzymogenes strain C3 and Lysobacter antibioticus ATCC 29479.</title>
        <authorList>
            <person name="Kobayashi D.Y."/>
        </authorList>
    </citation>
    <scope>NUCLEOTIDE SEQUENCE [LARGE SCALE GENOMIC DNA]</scope>
    <source>
        <strain evidence="1 2">C3</strain>
    </source>
</reference>
<dbReference type="Proteomes" id="UP000061569">
    <property type="component" value="Chromosome"/>
</dbReference>
<dbReference type="Gene3D" id="3.10.350.10">
    <property type="entry name" value="LysM domain"/>
    <property type="match status" value="1"/>
</dbReference>
<dbReference type="InterPro" id="IPR016930">
    <property type="entry name" value="UCP029644"/>
</dbReference>
<dbReference type="InterPro" id="IPR036779">
    <property type="entry name" value="LysM_dom_sf"/>
</dbReference>
<organism evidence="1 2">
    <name type="scientific">Lysobacter enzymogenes</name>
    <dbReference type="NCBI Taxonomy" id="69"/>
    <lineage>
        <taxon>Bacteria</taxon>
        <taxon>Pseudomonadati</taxon>
        <taxon>Pseudomonadota</taxon>
        <taxon>Gammaproteobacteria</taxon>
        <taxon>Lysobacterales</taxon>
        <taxon>Lysobacteraceae</taxon>
        <taxon>Lysobacter</taxon>
    </lineage>
</organism>
<accession>A0A0S2DJY9</accession>
<dbReference type="Gene3D" id="2.60.120.1440">
    <property type="match status" value="1"/>
</dbReference>
<dbReference type="RefSeq" id="WP_078998093.1">
    <property type="nucleotide sequence ID" value="NZ_CP110813.1"/>
</dbReference>
<dbReference type="Pfam" id="PF04773">
    <property type="entry name" value="FecR"/>
    <property type="match status" value="1"/>
</dbReference>
<dbReference type="KEGG" id="lez:GLE_3457"/>
<dbReference type="STRING" id="69.GLE_3457"/>
<dbReference type="Gene3D" id="2.60.40.10">
    <property type="entry name" value="Immunoglobulins"/>
    <property type="match status" value="1"/>
</dbReference>
<sequence length="567" mass="60622">MSPIAAPAAASAPSAASPAARPRARRFAAALLALFALAGACGAVQAQDWSYRVRPGDTLWDLGAKHLKTGINWRRLQEHNGIADPYHLPPGTRMRFPIGWLRIQPAKARVIAVRGAVNWLASDRSPAQLVGEGLRLGIGSRLETGPGASATLEFADGSRMTVQDNSAVVFDELSSYGSTGMVDTRMRLQRGRASNRVIPARGPASRYIIQTPSATSSVRGTRFRIAAGDAGAADATEVLEGKVEVGAQRGQVLVTPGYGTLAGRGDAPSAPIALLAAPQLDPAATVLDQLPARAGWNAVPGASGYRIEVVRDDAPEVLLFEQSTADTRVRIDDLPPGRQRLLVRAVAGNGLGGHDLVQAFTVDAGPAPPLTLAPLDGQSVRVPKPRFEWAKVEGAAASRVQIARDADFAQPLLDETVRGQRWRPERALEPGSYFWRVASRDGDGRLGRFGNALPFQISDAPLDPGLQPPQSAQGKLTLRWQRGEPGQRYRVQMSRKPDFSQLLLEREADEPQIELDRPGGGTWHVRVQTIEDDGYAAPYGPAQEIRLPCRLCYAAGGTGALLLLLAL</sequence>